<keyword evidence="4 5" id="KW-0472">Membrane</keyword>
<name>A0A077Z957_TRITR</name>
<dbReference type="PANTHER" id="PTHR43273">
    <property type="entry name" value="ANAEROBIC SULFATASE-MATURATING ENZYME HOMOLOG ASLB-RELATED"/>
    <property type="match status" value="1"/>
</dbReference>
<evidence type="ECO:0000256" key="4">
    <source>
        <dbReference type="ARBA" id="ARBA00023136"/>
    </source>
</evidence>
<dbReference type="GO" id="GO:0016491">
    <property type="term" value="F:oxidoreductase activity"/>
    <property type="evidence" value="ECO:0007669"/>
    <property type="project" value="InterPro"/>
</dbReference>
<sequence>MPDSRKARRIADPGLQPERTSLAWFRTMLGYGALMALAIKHNWHQAGMLFWISIGILAIVALILWHYTRNRNLMDVTNSDFSQFHVVRDKFLISLASRMTGSQVIDAEEDRHKLVVEYKDALQPADFYHNFKQRGIRSVQLIPYLEFDDRGDLTAASVTAELWGKFLIALFECWVRADISRISIELFDATLQKWCGSENPQPRCDCQACDWHRLCPHARQETPDSVLCAGYQAFYSYSAPHMRVMRDLIKQHRSPMELMTMLR</sequence>
<feature type="domain" description="DUF202" evidence="6">
    <location>
        <begin position="12"/>
        <end position="66"/>
    </location>
</feature>
<dbReference type="EMBL" id="HG805940">
    <property type="protein sequence ID" value="CDW55195.1"/>
    <property type="molecule type" value="Genomic_DNA"/>
</dbReference>
<reference evidence="7" key="1">
    <citation type="submission" date="2014-01" db="EMBL/GenBank/DDBJ databases">
        <authorList>
            <person name="Aslett M."/>
        </authorList>
    </citation>
    <scope>NUCLEOTIDE SEQUENCE</scope>
</reference>
<reference evidence="7" key="2">
    <citation type="submission" date="2014-03" db="EMBL/GenBank/DDBJ databases">
        <title>The whipworm genome and dual-species transcriptomics of an intimate host-pathogen interaction.</title>
        <authorList>
            <person name="Foth B.J."/>
            <person name="Tsai I.J."/>
            <person name="Reid A.J."/>
            <person name="Bancroft A.J."/>
            <person name="Nichol S."/>
            <person name="Tracey A."/>
            <person name="Holroyd N."/>
            <person name="Cotton J.A."/>
            <person name="Stanley E.J."/>
            <person name="Zarowiecki M."/>
            <person name="Liu J.Z."/>
            <person name="Huckvale T."/>
            <person name="Cooper P.J."/>
            <person name="Grencis R.K."/>
            <person name="Berriman M."/>
        </authorList>
    </citation>
    <scope>NUCLEOTIDE SEQUENCE [LARGE SCALE GENOMIC DNA]</scope>
</reference>
<dbReference type="PANTHER" id="PTHR43273:SF3">
    <property type="entry name" value="ANAEROBIC SULFATASE-MATURATING ENZYME HOMOLOG ASLB-RELATED"/>
    <property type="match status" value="1"/>
</dbReference>
<evidence type="ECO:0000256" key="2">
    <source>
        <dbReference type="ARBA" id="ARBA00022692"/>
    </source>
</evidence>
<evidence type="ECO:0000313" key="8">
    <source>
        <dbReference type="Proteomes" id="UP000030665"/>
    </source>
</evidence>
<dbReference type="Gene3D" id="3.20.20.70">
    <property type="entry name" value="Aldolase class I"/>
    <property type="match status" value="1"/>
</dbReference>
<dbReference type="Pfam" id="PF02656">
    <property type="entry name" value="DUF202"/>
    <property type="match status" value="1"/>
</dbReference>
<accession>A0A077Z957</accession>
<evidence type="ECO:0000256" key="1">
    <source>
        <dbReference type="ARBA" id="ARBA00004127"/>
    </source>
</evidence>
<proteinExistence type="predicted"/>
<feature type="transmembrane region" description="Helical" evidence="5">
    <location>
        <begin position="21"/>
        <end position="39"/>
    </location>
</feature>
<dbReference type="Proteomes" id="UP000030665">
    <property type="component" value="Unassembled WGS sequence"/>
</dbReference>
<evidence type="ECO:0000259" key="6">
    <source>
        <dbReference type="Pfam" id="PF02656"/>
    </source>
</evidence>
<evidence type="ECO:0000313" key="7">
    <source>
        <dbReference type="EMBL" id="CDW55195.1"/>
    </source>
</evidence>
<dbReference type="AlphaFoldDB" id="A0A077Z957"/>
<dbReference type="InterPro" id="IPR003807">
    <property type="entry name" value="DUF202"/>
</dbReference>
<protein>
    <submittedName>
        <fullName evidence="7">DUF202 domain containing protein</fullName>
    </submittedName>
</protein>
<feature type="transmembrane region" description="Helical" evidence="5">
    <location>
        <begin position="45"/>
        <end position="65"/>
    </location>
</feature>
<evidence type="ECO:0000256" key="3">
    <source>
        <dbReference type="ARBA" id="ARBA00022989"/>
    </source>
</evidence>
<keyword evidence="2 5" id="KW-0812">Transmembrane</keyword>
<keyword evidence="8" id="KW-1185">Reference proteome</keyword>
<organism evidence="7 8">
    <name type="scientific">Trichuris trichiura</name>
    <name type="common">Whipworm</name>
    <name type="synonym">Trichocephalus trichiurus</name>
    <dbReference type="NCBI Taxonomy" id="36087"/>
    <lineage>
        <taxon>Eukaryota</taxon>
        <taxon>Metazoa</taxon>
        <taxon>Ecdysozoa</taxon>
        <taxon>Nematoda</taxon>
        <taxon>Enoplea</taxon>
        <taxon>Dorylaimia</taxon>
        <taxon>Trichinellida</taxon>
        <taxon>Trichuridae</taxon>
        <taxon>Trichuris</taxon>
    </lineage>
</organism>
<dbReference type="GO" id="GO:0012505">
    <property type="term" value="C:endomembrane system"/>
    <property type="evidence" value="ECO:0007669"/>
    <property type="project" value="UniProtKB-SubCell"/>
</dbReference>
<dbReference type="STRING" id="36087.A0A077Z957"/>
<comment type="subcellular location">
    <subcellularLocation>
        <location evidence="1">Endomembrane system</location>
        <topology evidence="1">Multi-pass membrane protein</topology>
    </subcellularLocation>
</comment>
<keyword evidence="3 5" id="KW-1133">Transmembrane helix</keyword>
<gene>
    <name evidence="7" type="ORF">TTRE_0000346701</name>
</gene>
<evidence type="ECO:0000256" key="5">
    <source>
        <dbReference type="SAM" id="Phobius"/>
    </source>
</evidence>
<dbReference type="InterPro" id="IPR023867">
    <property type="entry name" value="Sulphatase_maturase_rSAM"/>
</dbReference>
<dbReference type="InterPro" id="IPR013785">
    <property type="entry name" value="Aldolase_TIM"/>
</dbReference>